<dbReference type="Proteomes" id="UP000298860">
    <property type="component" value="Unassembled WGS sequence"/>
</dbReference>
<sequence>MAWSANDDVIAGEDEVDAAGIEVGDVEPPALLELQAASANASVPAANITARLTPHAFKVTLLSRPTRRHPQRSSTASAIHNSSYTCHPYRLQSGEALTLRSE</sequence>
<gene>
    <name evidence="1" type="ORF">GTS_50950</name>
</gene>
<evidence type="ECO:0000313" key="2">
    <source>
        <dbReference type="Proteomes" id="UP000298860"/>
    </source>
</evidence>
<organism evidence="1 2">
    <name type="scientific">Gandjariella thermophila</name>
    <dbReference type="NCBI Taxonomy" id="1931992"/>
    <lineage>
        <taxon>Bacteria</taxon>
        <taxon>Bacillati</taxon>
        <taxon>Actinomycetota</taxon>
        <taxon>Actinomycetes</taxon>
        <taxon>Pseudonocardiales</taxon>
        <taxon>Pseudonocardiaceae</taxon>
        <taxon>Gandjariella</taxon>
    </lineage>
</organism>
<evidence type="ECO:0000313" key="1">
    <source>
        <dbReference type="EMBL" id="GDY33462.1"/>
    </source>
</evidence>
<dbReference type="AlphaFoldDB" id="A0A4D4JDH5"/>
<protein>
    <submittedName>
        <fullName evidence="1">Uncharacterized protein</fullName>
    </submittedName>
</protein>
<keyword evidence="2" id="KW-1185">Reference proteome</keyword>
<dbReference type="EMBL" id="BJFL01000043">
    <property type="protein sequence ID" value="GDY33462.1"/>
    <property type="molecule type" value="Genomic_DNA"/>
</dbReference>
<accession>A0A4D4JDH5</accession>
<name>A0A4D4JDH5_9PSEU</name>
<reference evidence="2" key="1">
    <citation type="submission" date="2019-04" db="EMBL/GenBank/DDBJ databases">
        <title>Draft genome sequence of Pseudonocardiaceae bacterium SL3-2-4.</title>
        <authorList>
            <person name="Ningsih F."/>
            <person name="Yokota A."/>
            <person name="Sakai Y."/>
            <person name="Nanatani K."/>
            <person name="Yabe S."/>
            <person name="Oetari A."/>
            <person name="Sjamsuridzal W."/>
        </authorList>
    </citation>
    <scope>NUCLEOTIDE SEQUENCE [LARGE SCALE GENOMIC DNA]</scope>
    <source>
        <strain evidence="2">SL3-2-4</strain>
    </source>
</reference>
<proteinExistence type="predicted"/>
<comment type="caution">
    <text evidence="1">The sequence shown here is derived from an EMBL/GenBank/DDBJ whole genome shotgun (WGS) entry which is preliminary data.</text>
</comment>